<evidence type="ECO:0000256" key="5">
    <source>
        <dbReference type="ARBA" id="ARBA00022989"/>
    </source>
</evidence>
<reference evidence="9 10" key="1">
    <citation type="submission" date="2020-05" db="EMBL/GenBank/DDBJ databases">
        <title>Complete closed genome sequence of Defluviicoccus vanus.</title>
        <authorList>
            <person name="Bessarab I."/>
            <person name="Arumugam K."/>
            <person name="Maszenan A.M."/>
            <person name="Seviour R.J."/>
            <person name="Williams R.B."/>
        </authorList>
    </citation>
    <scope>NUCLEOTIDE SEQUENCE [LARGE SCALE GENOMIC DNA]</scope>
    <source>
        <strain evidence="9 10">Ben 114</strain>
    </source>
</reference>
<evidence type="ECO:0000256" key="2">
    <source>
        <dbReference type="ARBA" id="ARBA00022448"/>
    </source>
</evidence>
<feature type="domain" description="RCK C-terminal" evidence="8">
    <location>
        <begin position="302"/>
        <end position="386"/>
    </location>
</feature>
<dbReference type="GO" id="GO:0006813">
    <property type="term" value="P:potassium ion transport"/>
    <property type="evidence" value="ECO:0007669"/>
    <property type="project" value="InterPro"/>
</dbReference>
<dbReference type="Pfam" id="PF02080">
    <property type="entry name" value="TrkA_C"/>
    <property type="match status" value="2"/>
</dbReference>
<protein>
    <submittedName>
        <fullName evidence="9">SLC13 family permease</fullName>
    </submittedName>
</protein>
<dbReference type="PANTHER" id="PTHR43652:SF2">
    <property type="entry name" value="BASIC AMINO ACID ANTIPORTER YFCC-RELATED"/>
    <property type="match status" value="1"/>
</dbReference>
<dbReference type="PROSITE" id="PS51202">
    <property type="entry name" value="RCK_C"/>
    <property type="match status" value="2"/>
</dbReference>
<dbReference type="PANTHER" id="PTHR43652">
    <property type="entry name" value="BASIC AMINO ACID ANTIPORTER YFCC-RELATED"/>
    <property type="match status" value="1"/>
</dbReference>
<dbReference type="Gene3D" id="3.30.70.1450">
    <property type="entry name" value="Regulator of K+ conductance, C-terminal domain"/>
    <property type="match status" value="2"/>
</dbReference>
<keyword evidence="2" id="KW-0813">Transport</keyword>
<dbReference type="GO" id="GO:0005886">
    <property type="term" value="C:plasma membrane"/>
    <property type="evidence" value="ECO:0007669"/>
    <property type="project" value="TreeGrafter"/>
</dbReference>
<evidence type="ECO:0000256" key="4">
    <source>
        <dbReference type="ARBA" id="ARBA00022737"/>
    </source>
</evidence>
<dbReference type="RefSeq" id="WP_190262015.1">
    <property type="nucleotide sequence ID" value="NZ_CP053923.1"/>
</dbReference>
<sequence>MTWETLQIVIVLALTVVVFGGMVKELIAPDILAMCAVAFLLALGILKSKEVLSVFSNSAPITVGCLFVLSAALERTGVIDSLAQVIARVKWRSPMHALGVVMLIAMVLSAFVNNTPIVVILTPVVISLAHSVGQTPSKMLIPLSFATILGGTCTLIGTSTNILVDGVVQNLHLPAFGLFEITPFGLVYAVIGIAYLYLFGQHLLPDRTTLSDTLIDLSHRKFLTEVLVPHDSPLIGKTLAEAGISRKRGHHVVDVIRDDASIDPEHGEPKLRAGDRLVLRTSVAEFVGLRNGGDVKFEASAHELEPIATRDVRMMEGIVGPRSSLVNQRVGDLNLRRLYDTYILAIHRQNENLHTKLDQVRLQFGDTLLLEGPGAGLKRLFDRQELINLTEVTALPFRRSKAWIAIVATVAVIVLSAFEALPITSTALIAAALVVALGCLNAEEAYKAIHWPILMLIFGMLALGVAMEKTGAAEMVVHALVSSVGVLGPWVVLSLIYLITSILTEFISNNAAAILLTPIGIGIAQQMGVDPRPFAVAVMFAASASFATPIGYQTNTFVYGAGGYKFTDFTRVGLPLNITLWIVASFVIPIFWPLTLPAH</sequence>
<feature type="transmembrane region" description="Helical" evidence="7">
    <location>
        <begin position="534"/>
        <end position="552"/>
    </location>
</feature>
<dbReference type="AlphaFoldDB" id="A0A7H1MYP0"/>
<keyword evidence="6 7" id="KW-0472">Membrane</keyword>
<evidence type="ECO:0000256" key="7">
    <source>
        <dbReference type="SAM" id="Phobius"/>
    </source>
</evidence>
<dbReference type="InterPro" id="IPR051679">
    <property type="entry name" value="DASS-Related_Transporters"/>
</dbReference>
<accession>A0A7H1MYP0</accession>
<dbReference type="KEGG" id="dvn:HQ394_03325"/>
<keyword evidence="5 7" id="KW-1133">Transmembrane helix</keyword>
<evidence type="ECO:0000313" key="10">
    <source>
        <dbReference type="Proteomes" id="UP000516369"/>
    </source>
</evidence>
<dbReference type="InterPro" id="IPR004680">
    <property type="entry name" value="Cit_transptr-like_dom"/>
</dbReference>
<dbReference type="InterPro" id="IPR006037">
    <property type="entry name" value="RCK_C"/>
</dbReference>
<keyword evidence="4" id="KW-0677">Repeat</keyword>
<feature type="transmembrane region" description="Helical" evidence="7">
    <location>
        <begin position="52"/>
        <end position="73"/>
    </location>
</feature>
<dbReference type="Pfam" id="PF03600">
    <property type="entry name" value="CitMHS"/>
    <property type="match status" value="1"/>
</dbReference>
<gene>
    <name evidence="9" type="ORF">HQ394_03325</name>
</gene>
<dbReference type="InterPro" id="IPR036721">
    <property type="entry name" value="RCK_C_sf"/>
</dbReference>
<feature type="transmembrane region" description="Helical" evidence="7">
    <location>
        <begin position="511"/>
        <end position="528"/>
    </location>
</feature>
<feature type="transmembrane region" description="Helical" evidence="7">
    <location>
        <begin position="402"/>
        <end position="418"/>
    </location>
</feature>
<dbReference type="Proteomes" id="UP000516369">
    <property type="component" value="Chromosome"/>
</dbReference>
<evidence type="ECO:0000259" key="8">
    <source>
        <dbReference type="PROSITE" id="PS51202"/>
    </source>
</evidence>
<evidence type="ECO:0000256" key="1">
    <source>
        <dbReference type="ARBA" id="ARBA00004141"/>
    </source>
</evidence>
<dbReference type="EMBL" id="CP053923">
    <property type="protein sequence ID" value="QNT68576.1"/>
    <property type="molecule type" value="Genomic_DNA"/>
</dbReference>
<evidence type="ECO:0000256" key="3">
    <source>
        <dbReference type="ARBA" id="ARBA00022692"/>
    </source>
</evidence>
<feature type="transmembrane region" description="Helical" evidence="7">
    <location>
        <begin position="479"/>
        <end position="499"/>
    </location>
</feature>
<feature type="transmembrane region" description="Helical" evidence="7">
    <location>
        <begin position="6"/>
        <end position="23"/>
    </location>
</feature>
<organism evidence="9 10">
    <name type="scientific">Defluviicoccus vanus</name>
    <dbReference type="NCBI Taxonomy" id="111831"/>
    <lineage>
        <taxon>Bacteria</taxon>
        <taxon>Pseudomonadati</taxon>
        <taxon>Pseudomonadota</taxon>
        <taxon>Alphaproteobacteria</taxon>
        <taxon>Rhodospirillales</taxon>
        <taxon>Rhodospirillaceae</taxon>
        <taxon>Defluviicoccus</taxon>
    </lineage>
</organism>
<feature type="transmembrane region" description="Helical" evidence="7">
    <location>
        <begin position="30"/>
        <end position="46"/>
    </location>
</feature>
<name>A0A7H1MYP0_9PROT</name>
<feature type="transmembrane region" description="Helical" evidence="7">
    <location>
        <begin position="449"/>
        <end position="467"/>
    </location>
</feature>
<feature type="domain" description="RCK C-terminal" evidence="8">
    <location>
        <begin position="211"/>
        <end position="295"/>
    </location>
</feature>
<evidence type="ECO:0000313" key="9">
    <source>
        <dbReference type="EMBL" id="QNT68576.1"/>
    </source>
</evidence>
<keyword evidence="3 7" id="KW-0812">Transmembrane</keyword>
<feature type="transmembrane region" description="Helical" evidence="7">
    <location>
        <begin position="176"/>
        <end position="198"/>
    </location>
</feature>
<dbReference type="SUPFAM" id="SSF116726">
    <property type="entry name" value="TrkA C-terminal domain-like"/>
    <property type="match status" value="2"/>
</dbReference>
<keyword evidence="10" id="KW-1185">Reference proteome</keyword>
<feature type="transmembrane region" description="Helical" evidence="7">
    <location>
        <begin position="424"/>
        <end position="442"/>
    </location>
</feature>
<feature type="transmembrane region" description="Helical" evidence="7">
    <location>
        <begin position="140"/>
        <end position="164"/>
    </location>
</feature>
<proteinExistence type="predicted"/>
<feature type="transmembrane region" description="Helical" evidence="7">
    <location>
        <begin position="572"/>
        <end position="592"/>
    </location>
</feature>
<comment type="subcellular location">
    <subcellularLocation>
        <location evidence="1">Membrane</location>
        <topology evidence="1">Multi-pass membrane protein</topology>
    </subcellularLocation>
</comment>
<evidence type="ECO:0000256" key="6">
    <source>
        <dbReference type="ARBA" id="ARBA00023136"/>
    </source>
</evidence>
<feature type="transmembrane region" description="Helical" evidence="7">
    <location>
        <begin position="94"/>
        <end position="111"/>
    </location>
</feature>
<dbReference type="GO" id="GO:0008324">
    <property type="term" value="F:monoatomic cation transmembrane transporter activity"/>
    <property type="evidence" value="ECO:0007669"/>
    <property type="project" value="InterPro"/>
</dbReference>